<sequence>MATTRSPGQRARRPGAICTSTAHRDGCKHGSALAEPSAGRAGGDFSPARWPGLLGIGLIRVYKLTLSPFIGQNCRYLPTCSSYGEECIRRYGLWAGGWMTLARFQRCGPFGASGYDPVPEELPSEGRWYRPWAYGRWTGKHIDPKTRLDL</sequence>
<dbReference type="InterPro" id="IPR002696">
    <property type="entry name" value="Membr_insert_effic_factor_YidD"/>
</dbReference>
<accession>A0ABV2QXD8</accession>
<dbReference type="PANTHER" id="PTHR33383">
    <property type="entry name" value="MEMBRANE PROTEIN INSERTION EFFICIENCY FACTOR-RELATED"/>
    <property type="match status" value="1"/>
</dbReference>
<reference evidence="2 3" key="1">
    <citation type="submission" date="2024-06" db="EMBL/GenBank/DDBJ databases">
        <title>Sorghum-associated microbial communities from plants grown in Nebraska, USA.</title>
        <authorList>
            <person name="Schachtman D."/>
        </authorList>
    </citation>
    <scope>NUCLEOTIDE SEQUENCE [LARGE SCALE GENOMIC DNA]</scope>
    <source>
        <strain evidence="2 3">3207</strain>
    </source>
</reference>
<comment type="subcellular location">
    <subcellularLocation>
        <location evidence="1">Cell membrane</location>
        <topology evidence="1">Peripheral membrane protein</topology>
        <orientation evidence="1">Cytoplasmic side</orientation>
    </subcellularLocation>
</comment>
<keyword evidence="1" id="KW-0472">Membrane</keyword>
<proteinExistence type="inferred from homology"/>
<dbReference type="HAMAP" id="MF_00386">
    <property type="entry name" value="UPF0161_YidD"/>
    <property type="match status" value="1"/>
</dbReference>
<evidence type="ECO:0000256" key="1">
    <source>
        <dbReference type="HAMAP-Rule" id="MF_00386"/>
    </source>
</evidence>
<dbReference type="EMBL" id="JBEPSM010000001">
    <property type="protein sequence ID" value="MET4633693.1"/>
    <property type="molecule type" value="Genomic_DNA"/>
</dbReference>
<keyword evidence="3" id="KW-1185">Reference proteome</keyword>
<comment type="caution">
    <text evidence="2">The sequence shown here is derived from an EMBL/GenBank/DDBJ whole genome shotgun (WGS) entry which is preliminary data.</text>
</comment>
<dbReference type="PANTHER" id="PTHR33383:SF1">
    <property type="entry name" value="MEMBRANE PROTEIN INSERTION EFFICIENCY FACTOR-RELATED"/>
    <property type="match status" value="1"/>
</dbReference>
<comment type="function">
    <text evidence="1">Could be involved in insertion of integral membrane proteins into the membrane.</text>
</comment>
<protein>
    <recommendedName>
        <fullName evidence="1">Putative membrane protein insertion efficiency factor</fullName>
    </recommendedName>
</protein>
<keyword evidence="1" id="KW-1003">Cell membrane</keyword>
<evidence type="ECO:0000313" key="2">
    <source>
        <dbReference type="EMBL" id="MET4633693.1"/>
    </source>
</evidence>
<comment type="similarity">
    <text evidence="1">Belongs to the UPF0161 family.</text>
</comment>
<name>A0ABV2QXD8_9HYPH</name>
<dbReference type="NCBIfam" id="TIGR00278">
    <property type="entry name" value="membrane protein insertion efficiency factor YidD"/>
    <property type="match status" value="1"/>
</dbReference>
<evidence type="ECO:0000313" key="3">
    <source>
        <dbReference type="Proteomes" id="UP001549321"/>
    </source>
</evidence>
<gene>
    <name evidence="2" type="ORF">ABIE08_001606</name>
</gene>
<organism evidence="2 3">
    <name type="scientific">Kaistia defluvii</name>
    <dbReference type="NCBI Taxonomy" id="410841"/>
    <lineage>
        <taxon>Bacteria</taxon>
        <taxon>Pseudomonadati</taxon>
        <taxon>Pseudomonadota</taxon>
        <taxon>Alphaproteobacteria</taxon>
        <taxon>Hyphomicrobiales</taxon>
        <taxon>Kaistiaceae</taxon>
        <taxon>Kaistia</taxon>
    </lineage>
</organism>
<dbReference type="SMART" id="SM01234">
    <property type="entry name" value="Haemolytic"/>
    <property type="match status" value="1"/>
</dbReference>
<dbReference type="Proteomes" id="UP001549321">
    <property type="component" value="Unassembled WGS sequence"/>
</dbReference>
<dbReference type="Pfam" id="PF01809">
    <property type="entry name" value="YidD"/>
    <property type="match status" value="1"/>
</dbReference>